<evidence type="ECO:0000313" key="1">
    <source>
        <dbReference type="EMBL" id="KAA6313840.1"/>
    </source>
</evidence>
<dbReference type="EMBL" id="SNRY01005897">
    <property type="protein sequence ID" value="KAA6313840.1"/>
    <property type="molecule type" value="Genomic_DNA"/>
</dbReference>
<accession>A0A5J4PYC9</accession>
<proteinExistence type="predicted"/>
<organism evidence="1">
    <name type="scientific">termite gut metagenome</name>
    <dbReference type="NCBI Taxonomy" id="433724"/>
    <lineage>
        <taxon>unclassified sequences</taxon>
        <taxon>metagenomes</taxon>
        <taxon>organismal metagenomes</taxon>
    </lineage>
</organism>
<protein>
    <submittedName>
        <fullName evidence="1">Uncharacterized protein</fullName>
    </submittedName>
</protein>
<dbReference type="AlphaFoldDB" id="A0A5J4PYC9"/>
<gene>
    <name evidence="1" type="ORF">EZS27_035450</name>
</gene>
<name>A0A5J4PYC9_9ZZZZ</name>
<sequence length="67" mass="7636">DSDDYKEKTFQDVINSVKSASYAQWGPWFDNIDIDDIACESTGVTVYFDNLRIVPLDTPSYSDYGDE</sequence>
<feature type="non-terminal residue" evidence="1">
    <location>
        <position position="1"/>
    </location>
</feature>
<reference evidence="1" key="1">
    <citation type="submission" date="2019-03" db="EMBL/GenBank/DDBJ databases">
        <title>Single cell metagenomics reveals metabolic interactions within the superorganism composed of flagellate Streblomastix strix and complex community of Bacteroidetes bacteria on its surface.</title>
        <authorList>
            <person name="Treitli S.C."/>
            <person name="Kolisko M."/>
            <person name="Husnik F."/>
            <person name="Keeling P."/>
            <person name="Hampl V."/>
        </authorList>
    </citation>
    <scope>NUCLEOTIDE SEQUENCE</scope>
    <source>
        <strain evidence="1">STM</strain>
    </source>
</reference>
<comment type="caution">
    <text evidence="1">The sequence shown here is derived from an EMBL/GenBank/DDBJ whole genome shotgun (WGS) entry which is preliminary data.</text>
</comment>